<keyword evidence="1" id="KW-0732">Signal</keyword>
<name>A0ABU7UZW0_9GAMM</name>
<evidence type="ECO:0000313" key="2">
    <source>
        <dbReference type="EMBL" id="MEF2156072.1"/>
    </source>
</evidence>
<dbReference type="PROSITE" id="PS51257">
    <property type="entry name" value="PROKAR_LIPOPROTEIN"/>
    <property type="match status" value="1"/>
</dbReference>
<evidence type="ECO:0000313" key="3">
    <source>
        <dbReference type="Proteomes" id="UP001356170"/>
    </source>
</evidence>
<organism evidence="2 3">
    <name type="scientific">Aquilutibacter rugosus</name>
    <dbReference type="NCBI Taxonomy" id="3115820"/>
    <lineage>
        <taxon>Bacteria</taxon>
        <taxon>Pseudomonadati</taxon>
        <taxon>Pseudomonadota</taxon>
        <taxon>Gammaproteobacteria</taxon>
        <taxon>Lysobacterales</taxon>
        <taxon>Lysobacteraceae</taxon>
        <taxon>Aquilutibacter</taxon>
    </lineage>
</organism>
<dbReference type="RefSeq" id="WP_331703985.1">
    <property type="nucleotide sequence ID" value="NZ_JAZHBO010000002.1"/>
</dbReference>
<keyword evidence="3" id="KW-1185">Reference proteome</keyword>
<reference evidence="2 3" key="1">
    <citation type="submission" date="2024-01" db="EMBL/GenBank/DDBJ databases">
        <title>Novel species of the genus Luteimonas isolated from rivers.</title>
        <authorList>
            <person name="Lu H."/>
        </authorList>
    </citation>
    <scope>NUCLEOTIDE SEQUENCE [LARGE SCALE GENOMIC DNA]</scope>
    <source>
        <strain evidence="2 3">FXH3W</strain>
    </source>
</reference>
<proteinExistence type="predicted"/>
<dbReference type="EMBL" id="JAZHBO010000002">
    <property type="protein sequence ID" value="MEF2156072.1"/>
    <property type="molecule type" value="Genomic_DNA"/>
</dbReference>
<dbReference type="Proteomes" id="UP001356170">
    <property type="component" value="Unassembled WGS sequence"/>
</dbReference>
<dbReference type="Pfam" id="PF11101">
    <property type="entry name" value="DUF2884"/>
    <property type="match status" value="1"/>
</dbReference>
<accession>A0ABU7UZW0</accession>
<sequence length="223" mass="23700">MKQVFANALLASALIGTFAGCSDAKVPNQKSDDVRTAVESKVNEKISDGIEIHGDNIRFKDDNLVLKADGQPEALVSADGKLSIDGKPVTLTAQQQQLAATMHQQGKQVAGDAVSIAGDAVGVASTAVSQGVRLAISSILKGDDPKREAEFEKHIESTVKERIKPAAIAICKSTNAMQTTRQQLGAQVAEFRPYVGEGDRCDPVDIERDFAEKDATDHPSSTQ</sequence>
<gene>
    <name evidence="2" type="ORF">V3390_07490</name>
</gene>
<dbReference type="InterPro" id="IPR021307">
    <property type="entry name" value="DUF2884"/>
</dbReference>
<evidence type="ECO:0000256" key="1">
    <source>
        <dbReference type="SAM" id="SignalP"/>
    </source>
</evidence>
<comment type="caution">
    <text evidence="2">The sequence shown here is derived from an EMBL/GenBank/DDBJ whole genome shotgun (WGS) entry which is preliminary data.</text>
</comment>
<feature type="signal peptide" evidence="1">
    <location>
        <begin position="1"/>
        <end position="24"/>
    </location>
</feature>
<protein>
    <submittedName>
        <fullName evidence="2">DUF2884 family protein</fullName>
    </submittedName>
</protein>
<feature type="chain" id="PRO_5047299385" evidence="1">
    <location>
        <begin position="25"/>
        <end position="223"/>
    </location>
</feature>